<feature type="region of interest" description="Disordered" evidence="1">
    <location>
        <begin position="42"/>
        <end position="66"/>
    </location>
</feature>
<feature type="region of interest" description="Disordered" evidence="1">
    <location>
        <begin position="1"/>
        <end position="24"/>
    </location>
</feature>
<evidence type="ECO:0000256" key="1">
    <source>
        <dbReference type="SAM" id="MobiDB-lite"/>
    </source>
</evidence>
<comment type="caution">
    <text evidence="2">The sequence shown here is derived from an EMBL/GenBank/DDBJ whole genome shotgun (WGS) entry which is preliminary data.</text>
</comment>
<dbReference type="EMBL" id="PGOL01001564">
    <property type="protein sequence ID" value="PKI56892.1"/>
    <property type="molecule type" value="Genomic_DNA"/>
</dbReference>
<keyword evidence="3" id="KW-1185">Reference proteome</keyword>
<gene>
    <name evidence="2" type="ORF">CRG98_022721</name>
</gene>
<evidence type="ECO:0000313" key="3">
    <source>
        <dbReference type="Proteomes" id="UP000233551"/>
    </source>
</evidence>
<dbReference type="AlphaFoldDB" id="A0A2I0JKU6"/>
<evidence type="ECO:0000313" key="2">
    <source>
        <dbReference type="EMBL" id="PKI56892.1"/>
    </source>
</evidence>
<dbReference type="Proteomes" id="UP000233551">
    <property type="component" value="Unassembled WGS sequence"/>
</dbReference>
<proteinExistence type="predicted"/>
<name>A0A2I0JKU6_PUNGR</name>
<accession>A0A2I0JKU6</accession>
<sequence>MEQYENEKRNCGAQNQDGGAPTGDLTSLLVGLESVGDLESGGGVTAWGCPPATPPPNSRSLADSEPIGNLDQGWGPWWRRPTPHLMEGDLFFLKKLYIYF</sequence>
<reference evidence="2 3" key="1">
    <citation type="submission" date="2017-11" db="EMBL/GenBank/DDBJ databases">
        <title>De-novo sequencing of pomegranate (Punica granatum L.) genome.</title>
        <authorList>
            <person name="Akparov Z."/>
            <person name="Amiraslanov A."/>
            <person name="Hajiyeva S."/>
            <person name="Abbasov M."/>
            <person name="Kaur K."/>
            <person name="Hamwieh A."/>
            <person name="Solovyev V."/>
            <person name="Salamov A."/>
            <person name="Braich B."/>
            <person name="Kosarev P."/>
            <person name="Mahmoud A."/>
            <person name="Hajiyev E."/>
            <person name="Babayeva S."/>
            <person name="Izzatullayeva V."/>
            <person name="Mammadov A."/>
            <person name="Mammadov A."/>
            <person name="Sharifova S."/>
            <person name="Ojaghi J."/>
            <person name="Eynullazada K."/>
            <person name="Bayramov B."/>
            <person name="Abdulazimova A."/>
            <person name="Shahmuradov I."/>
        </authorList>
    </citation>
    <scope>NUCLEOTIDE SEQUENCE [LARGE SCALE GENOMIC DNA]</scope>
    <source>
        <strain evidence="3">cv. AG2017</strain>
        <tissue evidence="2">Leaf</tissue>
    </source>
</reference>
<protein>
    <submittedName>
        <fullName evidence="2">Uncharacterized protein</fullName>
    </submittedName>
</protein>
<organism evidence="2 3">
    <name type="scientific">Punica granatum</name>
    <name type="common">Pomegranate</name>
    <dbReference type="NCBI Taxonomy" id="22663"/>
    <lineage>
        <taxon>Eukaryota</taxon>
        <taxon>Viridiplantae</taxon>
        <taxon>Streptophyta</taxon>
        <taxon>Embryophyta</taxon>
        <taxon>Tracheophyta</taxon>
        <taxon>Spermatophyta</taxon>
        <taxon>Magnoliopsida</taxon>
        <taxon>eudicotyledons</taxon>
        <taxon>Gunneridae</taxon>
        <taxon>Pentapetalae</taxon>
        <taxon>rosids</taxon>
        <taxon>malvids</taxon>
        <taxon>Myrtales</taxon>
        <taxon>Lythraceae</taxon>
        <taxon>Punica</taxon>
    </lineage>
</organism>
<feature type="compositionally biased region" description="Basic and acidic residues" evidence="1">
    <location>
        <begin position="1"/>
        <end position="10"/>
    </location>
</feature>